<dbReference type="Pfam" id="PF00206">
    <property type="entry name" value="Lyase_1"/>
    <property type="match status" value="1"/>
</dbReference>
<gene>
    <name evidence="4" type="ORF">GCM10022262_40180</name>
</gene>
<dbReference type="PROSITE" id="PS00163">
    <property type="entry name" value="FUMARATE_LYASES"/>
    <property type="match status" value="1"/>
</dbReference>
<feature type="domain" description="Adenylosuccinate lyase C-terminal" evidence="3">
    <location>
        <begin position="356"/>
        <end position="430"/>
    </location>
</feature>
<dbReference type="InterPro" id="IPR000362">
    <property type="entry name" value="Fumarate_lyase_fam"/>
</dbReference>
<evidence type="ECO:0000256" key="2">
    <source>
        <dbReference type="ARBA" id="ARBA00034772"/>
    </source>
</evidence>
<comment type="similarity">
    <text evidence="2">Belongs to the class-II fumarase/aspartase family.</text>
</comment>
<reference evidence="5" key="1">
    <citation type="journal article" date="2019" name="Int. J. Syst. Evol. Microbiol.">
        <title>The Global Catalogue of Microorganisms (GCM) 10K type strain sequencing project: providing services to taxonomists for standard genome sequencing and annotation.</title>
        <authorList>
            <consortium name="The Broad Institute Genomics Platform"/>
            <consortium name="The Broad Institute Genome Sequencing Center for Infectious Disease"/>
            <person name="Wu L."/>
            <person name="Ma J."/>
        </authorList>
    </citation>
    <scope>NUCLEOTIDE SEQUENCE [LARGE SCALE GENOMIC DNA]</scope>
    <source>
        <strain evidence="5">JCM 17459</strain>
    </source>
</reference>
<organism evidence="4 5">
    <name type="scientific">Georgenia daeguensis</name>
    <dbReference type="NCBI Taxonomy" id="908355"/>
    <lineage>
        <taxon>Bacteria</taxon>
        <taxon>Bacillati</taxon>
        <taxon>Actinomycetota</taxon>
        <taxon>Actinomycetes</taxon>
        <taxon>Micrococcales</taxon>
        <taxon>Bogoriellaceae</taxon>
        <taxon>Georgenia</taxon>
    </lineage>
</organism>
<dbReference type="InterPro" id="IPR019468">
    <property type="entry name" value="AdenyloSucc_lyase_C"/>
</dbReference>
<dbReference type="PRINTS" id="PR00149">
    <property type="entry name" value="FUMRATELYASE"/>
</dbReference>
<evidence type="ECO:0000313" key="4">
    <source>
        <dbReference type="EMBL" id="GAA3512074.1"/>
    </source>
</evidence>
<dbReference type="EMBL" id="BAABBA010000036">
    <property type="protein sequence ID" value="GAA3512074.1"/>
    <property type="molecule type" value="Genomic_DNA"/>
</dbReference>
<dbReference type="InterPro" id="IPR020557">
    <property type="entry name" value="Fumarate_lyase_CS"/>
</dbReference>
<dbReference type="Gene3D" id="1.10.40.30">
    <property type="entry name" value="Fumarase/aspartase (C-terminal domain)"/>
    <property type="match status" value="1"/>
</dbReference>
<dbReference type="SUPFAM" id="SSF48557">
    <property type="entry name" value="L-aspartase-like"/>
    <property type="match status" value="1"/>
</dbReference>
<protein>
    <submittedName>
        <fullName evidence="4">3-carboxy-cis,cis-muconate cycloisomerase</fullName>
    </submittedName>
</protein>
<evidence type="ECO:0000256" key="1">
    <source>
        <dbReference type="ARBA" id="ARBA00023239"/>
    </source>
</evidence>
<dbReference type="Gene3D" id="1.20.200.10">
    <property type="entry name" value="Fumarase/aspartase (Central domain)"/>
    <property type="match status" value="1"/>
</dbReference>
<name>A0ABP6UMJ2_9MICO</name>
<proteinExistence type="inferred from homology"/>
<evidence type="ECO:0000313" key="5">
    <source>
        <dbReference type="Proteomes" id="UP001499841"/>
    </source>
</evidence>
<keyword evidence="1" id="KW-0456">Lyase</keyword>
<dbReference type="SMART" id="SM00998">
    <property type="entry name" value="ADSL_C"/>
    <property type="match status" value="1"/>
</dbReference>
<dbReference type="RefSeq" id="WP_345045225.1">
    <property type="nucleotide sequence ID" value="NZ_BAABBA010000036.1"/>
</dbReference>
<dbReference type="PANTHER" id="PTHR43172:SF2">
    <property type="entry name" value="ADENYLOSUCCINATE LYASE C-TERMINAL DOMAIN-CONTAINING PROTEIN"/>
    <property type="match status" value="1"/>
</dbReference>
<accession>A0ABP6UMJ2</accession>
<dbReference type="PANTHER" id="PTHR43172">
    <property type="entry name" value="ADENYLOSUCCINATE LYASE"/>
    <property type="match status" value="1"/>
</dbReference>
<dbReference type="Proteomes" id="UP001499841">
    <property type="component" value="Unassembled WGS sequence"/>
</dbReference>
<comment type="caution">
    <text evidence="4">The sequence shown here is derived from an EMBL/GenBank/DDBJ whole genome shotgun (WGS) entry which is preliminary data.</text>
</comment>
<dbReference type="InterPro" id="IPR008948">
    <property type="entry name" value="L-Aspartase-like"/>
</dbReference>
<evidence type="ECO:0000259" key="3">
    <source>
        <dbReference type="SMART" id="SM00998"/>
    </source>
</evidence>
<dbReference type="InterPro" id="IPR022761">
    <property type="entry name" value="Fumarate_lyase_N"/>
</dbReference>
<sequence length="438" mass="44009">MGSLLGTATAVDAFLGDDALLEAMVATEVALLRAAERAALVPAGCGDALASAVREHPVDPATLADGTTAAGNPVPALVKALLAVVPEQVRPWVHHGATSQDVLDTALMLLAARACDTTLADLDAACAAASAQADRHRDTLQVGRTLGQQAVPTTFGVTAAGWALGLHAARLALRRVRHDGLAVQLGGAAGTLGVYGAAGPAVVAGLAEELGLAAPAAPWHTERSRVRDLAAALGSVVAAAGKVATDVVALSATEVGEVSEGGGEGHGGSSAMPHKRNPVTSVLVRGAALRAPGLVGTLYAASLQEHQRAVGGWHAEWQPLLELLSLAGGAAARTAEILSGLRVDAARMAATLDGARPAVMAEQLSTALKPRVGRGEAQRLVAAALVAGAEDDVVAHLVRSGTGLSEAEIRTALDPRSTTAACAGIVDRTLRVVADARP</sequence>
<keyword evidence="5" id="KW-1185">Reference proteome</keyword>